<proteinExistence type="predicted"/>
<keyword evidence="1" id="KW-0472">Membrane</keyword>
<organism evidence="2 3">
    <name type="scientific">Cupriavidus basilensis OR16</name>
    <dbReference type="NCBI Taxonomy" id="1127483"/>
    <lineage>
        <taxon>Bacteria</taxon>
        <taxon>Pseudomonadati</taxon>
        <taxon>Pseudomonadota</taxon>
        <taxon>Betaproteobacteria</taxon>
        <taxon>Burkholderiales</taxon>
        <taxon>Burkholderiaceae</taxon>
        <taxon>Cupriavidus</taxon>
    </lineage>
</organism>
<sequence length="314" mass="32697">MASMVEFVEALTIVLAVGAVRGWRSALLGTAASVAVLALLVIALGPALARIPLPVAQLVVGTLLLLFGLRWLRKAVLRAAGILPLHDEAQAFARETEALRKQGGPSGGAIDAVAFATAFKIVMLEGIEVVFIVIAIGASGRMILPASIGAALALLFIVALGFWLHRPLAKVPENALKFGVGVMLAAFGTFWVGEGINVLWPGEDWAILALIGAFLVVALGMVRLCGHLRNTSPALPNSTAAARKPAQGRLAKVTEELVGLFVDDGWLAIGVVLWVLAAWRIGAMHAVLAEAEGPLFAVGLTALLAASAVRRARA</sequence>
<dbReference type="EMBL" id="AHJE01000018">
    <property type="protein sequence ID" value="EHP43455.1"/>
    <property type="molecule type" value="Genomic_DNA"/>
</dbReference>
<feature type="transmembrane region" description="Helical" evidence="1">
    <location>
        <begin position="175"/>
        <end position="193"/>
    </location>
</feature>
<feature type="transmembrane region" description="Helical" evidence="1">
    <location>
        <begin position="205"/>
        <end position="225"/>
    </location>
</feature>
<keyword evidence="1" id="KW-1133">Transmembrane helix</keyword>
<evidence type="ECO:0000313" key="2">
    <source>
        <dbReference type="EMBL" id="EHP43455.1"/>
    </source>
</evidence>
<protein>
    <submittedName>
        <fullName evidence="2">Putative transmembrane protein</fullName>
    </submittedName>
</protein>
<feature type="transmembrane region" description="Helical" evidence="1">
    <location>
        <begin position="55"/>
        <end position="72"/>
    </location>
</feature>
<keyword evidence="1 2" id="KW-0812">Transmembrane</keyword>
<reference evidence="2 3" key="1">
    <citation type="journal article" date="2012" name="J. Bacteriol.">
        <title>De Novo Genome Project of Cupriavidus basilensis OR16.</title>
        <authorList>
            <person name="Cserhati M."/>
            <person name="Kriszt B."/>
            <person name="Szoboszlay S."/>
            <person name="Toth A."/>
            <person name="Szabo I."/>
            <person name="Tancsics A."/>
            <person name="Nagy I."/>
            <person name="Horvath B."/>
            <person name="Nagy I."/>
            <person name="Kukolya J."/>
        </authorList>
    </citation>
    <scope>NUCLEOTIDE SEQUENCE [LARGE SCALE GENOMIC DNA]</scope>
    <source>
        <strain evidence="2 3">OR16</strain>
    </source>
</reference>
<dbReference type="PATRIC" id="fig|1127483.3.peg.1667"/>
<feature type="transmembrane region" description="Helical" evidence="1">
    <location>
        <begin position="26"/>
        <end position="49"/>
    </location>
</feature>
<name>H1S1W1_9BURK</name>
<gene>
    <name evidence="2" type="ORF">OR16_08307</name>
</gene>
<evidence type="ECO:0000313" key="3">
    <source>
        <dbReference type="Proteomes" id="UP000005808"/>
    </source>
</evidence>
<feature type="transmembrane region" description="Helical" evidence="1">
    <location>
        <begin position="109"/>
        <end position="136"/>
    </location>
</feature>
<dbReference type="AlphaFoldDB" id="H1S1W1"/>
<accession>H1S1W1</accession>
<comment type="caution">
    <text evidence="2">The sequence shown here is derived from an EMBL/GenBank/DDBJ whole genome shotgun (WGS) entry which is preliminary data.</text>
</comment>
<feature type="transmembrane region" description="Helical" evidence="1">
    <location>
        <begin position="291"/>
        <end position="309"/>
    </location>
</feature>
<feature type="transmembrane region" description="Helical" evidence="1">
    <location>
        <begin position="257"/>
        <end position="279"/>
    </location>
</feature>
<feature type="transmembrane region" description="Helical" evidence="1">
    <location>
        <begin position="142"/>
        <end position="163"/>
    </location>
</feature>
<evidence type="ECO:0000256" key="1">
    <source>
        <dbReference type="SAM" id="Phobius"/>
    </source>
</evidence>
<dbReference type="Proteomes" id="UP000005808">
    <property type="component" value="Unassembled WGS sequence"/>
</dbReference>